<dbReference type="PANTHER" id="PTHR22677">
    <property type="entry name" value="ANKYRIN REPEAT DOMAIN-CONTAINING PROTEIN 60"/>
    <property type="match status" value="1"/>
</dbReference>
<feature type="region of interest" description="Disordered" evidence="2">
    <location>
        <begin position="1"/>
        <end position="39"/>
    </location>
</feature>
<organism evidence="3 4">
    <name type="scientific">Tegillarca granosa</name>
    <name type="common">Malaysian cockle</name>
    <name type="synonym">Anadara granosa</name>
    <dbReference type="NCBI Taxonomy" id="220873"/>
    <lineage>
        <taxon>Eukaryota</taxon>
        <taxon>Metazoa</taxon>
        <taxon>Spiralia</taxon>
        <taxon>Lophotrochozoa</taxon>
        <taxon>Mollusca</taxon>
        <taxon>Bivalvia</taxon>
        <taxon>Autobranchia</taxon>
        <taxon>Pteriomorphia</taxon>
        <taxon>Arcoida</taxon>
        <taxon>Arcoidea</taxon>
        <taxon>Arcidae</taxon>
        <taxon>Tegillarca</taxon>
    </lineage>
</organism>
<dbReference type="PRINTS" id="PR01415">
    <property type="entry name" value="ANKYRIN"/>
</dbReference>
<comment type="caution">
    <text evidence="3">The sequence shown here is derived from an EMBL/GenBank/DDBJ whole genome shotgun (WGS) entry which is preliminary data.</text>
</comment>
<evidence type="ECO:0000256" key="2">
    <source>
        <dbReference type="SAM" id="MobiDB-lite"/>
    </source>
</evidence>
<reference evidence="3 4" key="1">
    <citation type="submission" date="2022-12" db="EMBL/GenBank/DDBJ databases">
        <title>Chromosome-level genome of Tegillarca granosa.</title>
        <authorList>
            <person name="Kim J."/>
        </authorList>
    </citation>
    <scope>NUCLEOTIDE SEQUENCE [LARGE SCALE GENOMIC DNA]</scope>
    <source>
        <strain evidence="3">Teg-2019</strain>
        <tissue evidence="3">Adductor muscle</tissue>
    </source>
</reference>
<dbReference type="EMBL" id="JARBDR010000311">
    <property type="protein sequence ID" value="KAJ8316592.1"/>
    <property type="molecule type" value="Genomic_DNA"/>
</dbReference>
<feature type="repeat" description="ANK" evidence="1">
    <location>
        <begin position="118"/>
        <end position="150"/>
    </location>
</feature>
<accession>A0ABQ9FJ60</accession>
<proteinExistence type="predicted"/>
<dbReference type="Gene3D" id="1.25.40.20">
    <property type="entry name" value="Ankyrin repeat-containing domain"/>
    <property type="match status" value="1"/>
</dbReference>
<feature type="repeat" description="ANK" evidence="1">
    <location>
        <begin position="52"/>
        <end position="84"/>
    </location>
</feature>
<keyword evidence="4" id="KW-1185">Reference proteome</keyword>
<dbReference type="PROSITE" id="PS50088">
    <property type="entry name" value="ANK_REPEAT"/>
    <property type="match status" value="5"/>
</dbReference>
<keyword evidence="1" id="KW-0040">ANK repeat</keyword>
<dbReference type="Proteomes" id="UP001217089">
    <property type="component" value="Unassembled WGS sequence"/>
</dbReference>
<dbReference type="InterPro" id="IPR039323">
    <property type="entry name" value="ANKRD_45/46/60"/>
</dbReference>
<sequence length="739" mass="82106">MHYNISILEDSQQKQSDEPGPSGSKIKQTSHENIEKQVNNPTVPALKDTLKHDHSKIHKASMFGHCDEVKELLQNGADANERNNAGESPLYISAKHGHLDVVKELLQNGADTNKWRYREETPLYISAKHGHLDIVKELLQNGADTNKCNDTGATPLYISAMHGHLDVVKELLQNGADTNKCYISGDTPLNVAFKHDHHDVVEVLLENKTDRNIKAVDDNYEADVYRKTSNVEKSVLKQKASLKGGITCDQSEIERIQKIFKKIDLENVNIIANEKFNCNPSTAFRVKSSIPDAEQIDILILTDQLEKPKITKILGNRVKITNPKLVSKESSVIMSKSEHVKQPTREQMVNAKEIIQANSDQLFKNHRNLNIITSSTVRSKQEGEEIINEPCIVFYCYCKGLIPEEERDFPKILKSETYQLPVDVREGFFEFGGRYITAASTNYHENIKIGCGFGILDSTIEGSIGPFLRCYGGVGFLTCAHATCGVEPNNYHYRNPDLNVDICFNYGKRFTVLQPPASTFNNSGFVLNTDICSVGEVYESIFKPSCQRKDETSLDVSIVKITNDKRIPKNGEFAVVSETNLKSANFKELPIFEGSVIKDPLQIDTDARIVKFGMTTHGTRGILTSDGTVVRSNVAGLRSANQTSYTCHFQNQYEVASITSCPMFFQCGDSGSGVFQVEKRDGKEILHLIGLAIGVTSCYSAIVTPIQAIMDELKIDDDAFKLVQKSASSTLSCGATSSK</sequence>
<feature type="repeat" description="ANK" evidence="1">
    <location>
        <begin position="85"/>
        <end position="113"/>
    </location>
</feature>
<protein>
    <submittedName>
        <fullName evidence="3">Uncharacterized protein</fullName>
    </submittedName>
</protein>
<dbReference type="PROSITE" id="PS50297">
    <property type="entry name" value="ANK_REP_REGION"/>
    <property type="match status" value="5"/>
</dbReference>
<dbReference type="Pfam" id="PF12796">
    <property type="entry name" value="Ank_2"/>
    <property type="match status" value="1"/>
</dbReference>
<evidence type="ECO:0000313" key="4">
    <source>
        <dbReference type="Proteomes" id="UP001217089"/>
    </source>
</evidence>
<evidence type="ECO:0000256" key="1">
    <source>
        <dbReference type="PROSITE-ProRule" id="PRU00023"/>
    </source>
</evidence>
<name>A0ABQ9FJ60_TEGGR</name>
<dbReference type="Pfam" id="PF13637">
    <property type="entry name" value="Ank_4"/>
    <property type="match status" value="1"/>
</dbReference>
<dbReference type="InterPro" id="IPR002110">
    <property type="entry name" value="Ankyrin_rpt"/>
</dbReference>
<dbReference type="SUPFAM" id="SSF48403">
    <property type="entry name" value="Ankyrin repeat"/>
    <property type="match status" value="1"/>
</dbReference>
<dbReference type="InterPro" id="IPR036770">
    <property type="entry name" value="Ankyrin_rpt-contain_sf"/>
</dbReference>
<dbReference type="SMART" id="SM00248">
    <property type="entry name" value="ANK"/>
    <property type="match status" value="5"/>
</dbReference>
<dbReference type="PANTHER" id="PTHR22677:SF4">
    <property type="entry name" value="USHER SYNDROME TYPE-1G PROTEIN-LIKE PROTEIN"/>
    <property type="match status" value="1"/>
</dbReference>
<feature type="repeat" description="ANK" evidence="1">
    <location>
        <begin position="184"/>
        <end position="216"/>
    </location>
</feature>
<feature type="repeat" description="ANK" evidence="1">
    <location>
        <begin position="151"/>
        <end position="179"/>
    </location>
</feature>
<evidence type="ECO:0000313" key="3">
    <source>
        <dbReference type="EMBL" id="KAJ8316592.1"/>
    </source>
</evidence>
<gene>
    <name evidence="3" type="ORF">KUTeg_005854</name>
</gene>